<dbReference type="PROSITE" id="PS51257">
    <property type="entry name" value="PROKAR_LIPOPROTEIN"/>
    <property type="match status" value="1"/>
</dbReference>
<dbReference type="EMBL" id="JARZFX010000019">
    <property type="protein sequence ID" value="MEC5425783.1"/>
    <property type="molecule type" value="Genomic_DNA"/>
</dbReference>
<feature type="signal peptide" evidence="1">
    <location>
        <begin position="1"/>
        <end position="18"/>
    </location>
</feature>
<sequence length="104" mass="11991">MKKRFIFLLLLFVLLASACNNIDELSGQTFNVAYTPVLHFENDNENLEIKFTVKESDKDFSEYSAIISDVDFVITDTDKISHFKNLSLTLTKDMSIEFLKEKSL</sequence>
<evidence type="ECO:0000256" key="1">
    <source>
        <dbReference type="SAM" id="SignalP"/>
    </source>
</evidence>
<feature type="chain" id="PRO_5046551833" evidence="1">
    <location>
        <begin position="19"/>
        <end position="104"/>
    </location>
</feature>
<organism evidence="2 3">
    <name type="scientific">Virgibacillus tibetensis</name>
    <dbReference type="NCBI Taxonomy" id="3042313"/>
    <lineage>
        <taxon>Bacteria</taxon>
        <taxon>Bacillati</taxon>
        <taxon>Bacillota</taxon>
        <taxon>Bacilli</taxon>
        <taxon>Bacillales</taxon>
        <taxon>Bacillaceae</taxon>
        <taxon>Virgibacillus</taxon>
    </lineage>
</organism>
<gene>
    <name evidence="2" type="ORF">QGM71_20150</name>
</gene>
<comment type="caution">
    <text evidence="2">The sequence shown here is derived from an EMBL/GenBank/DDBJ whole genome shotgun (WGS) entry which is preliminary data.</text>
</comment>
<dbReference type="Proteomes" id="UP001335737">
    <property type="component" value="Unassembled WGS sequence"/>
</dbReference>
<evidence type="ECO:0000313" key="2">
    <source>
        <dbReference type="EMBL" id="MEC5425783.1"/>
    </source>
</evidence>
<accession>A0ABU6KKQ8</accession>
<keyword evidence="3" id="KW-1185">Reference proteome</keyword>
<keyword evidence="1" id="KW-0732">Signal</keyword>
<reference evidence="2 3" key="1">
    <citation type="journal article" date="2024" name="Int. J. Syst. Evol. Microbiol.">
        <title>Virgibacillus tibetensis sp. nov., isolated from salt lake on the Tibetan Plateau of China.</title>
        <authorList>
            <person name="Phurbu D."/>
            <person name="Liu Z.-X."/>
            <person name="Wang R."/>
            <person name="Zheng Y.-Y."/>
            <person name="Liu H.-C."/>
            <person name="Zhou Y.-G."/>
            <person name="Yu Y.-J."/>
            <person name="Li A.-H."/>
        </authorList>
    </citation>
    <scope>NUCLEOTIDE SEQUENCE [LARGE SCALE GENOMIC DNA]</scope>
    <source>
        <strain evidence="2 3">C22-A2</strain>
    </source>
</reference>
<evidence type="ECO:0000313" key="3">
    <source>
        <dbReference type="Proteomes" id="UP001335737"/>
    </source>
</evidence>
<name>A0ABU6KKQ8_9BACI</name>
<proteinExistence type="predicted"/>
<dbReference type="RefSeq" id="WP_327609314.1">
    <property type="nucleotide sequence ID" value="NZ_JARZFX010000019.1"/>
</dbReference>
<protein>
    <submittedName>
        <fullName evidence="2">Uncharacterized protein</fullName>
    </submittedName>
</protein>